<protein>
    <submittedName>
        <fullName evidence="1">Zinc finger MYM-type protein 1</fullName>
    </submittedName>
</protein>
<evidence type="ECO:0000313" key="2">
    <source>
        <dbReference type="Proteomes" id="UP000478052"/>
    </source>
</evidence>
<gene>
    <name evidence="1" type="ORF">FWK35_00010104</name>
</gene>
<comment type="caution">
    <text evidence="1">The sequence shown here is derived from an EMBL/GenBank/DDBJ whole genome shotgun (WGS) entry which is preliminary data.</text>
</comment>
<reference evidence="1 2" key="1">
    <citation type="submission" date="2019-08" db="EMBL/GenBank/DDBJ databases">
        <title>Whole genome of Aphis craccivora.</title>
        <authorList>
            <person name="Voronova N.V."/>
            <person name="Shulinski R.S."/>
            <person name="Bandarenka Y.V."/>
            <person name="Zhorov D.G."/>
            <person name="Warner D."/>
        </authorList>
    </citation>
    <scope>NUCLEOTIDE SEQUENCE [LARGE SCALE GENOMIC DNA]</scope>
    <source>
        <strain evidence="1">180601</strain>
        <tissue evidence="1">Whole Body</tissue>
    </source>
</reference>
<sequence length="60" mass="7005">MYVCDATKNPFQVASFFTLLNSCAVFFKESHLRMAIWSEISNTNKDHTQYKRLQTIGDTR</sequence>
<dbReference type="Proteomes" id="UP000478052">
    <property type="component" value="Unassembled WGS sequence"/>
</dbReference>
<keyword evidence="2" id="KW-1185">Reference proteome</keyword>
<proteinExistence type="predicted"/>
<dbReference type="EMBL" id="VUJU01002364">
    <property type="protein sequence ID" value="KAF0761537.1"/>
    <property type="molecule type" value="Genomic_DNA"/>
</dbReference>
<organism evidence="1 2">
    <name type="scientific">Aphis craccivora</name>
    <name type="common">Cowpea aphid</name>
    <dbReference type="NCBI Taxonomy" id="307492"/>
    <lineage>
        <taxon>Eukaryota</taxon>
        <taxon>Metazoa</taxon>
        <taxon>Ecdysozoa</taxon>
        <taxon>Arthropoda</taxon>
        <taxon>Hexapoda</taxon>
        <taxon>Insecta</taxon>
        <taxon>Pterygota</taxon>
        <taxon>Neoptera</taxon>
        <taxon>Paraneoptera</taxon>
        <taxon>Hemiptera</taxon>
        <taxon>Sternorrhyncha</taxon>
        <taxon>Aphidomorpha</taxon>
        <taxon>Aphidoidea</taxon>
        <taxon>Aphididae</taxon>
        <taxon>Aphidini</taxon>
        <taxon>Aphis</taxon>
        <taxon>Aphis</taxon>
    </lineage>
</organism>
<accession>A0A6G0YUP9</accession>
<dbReference type="AlphaFoldDB" id="A0A6G0YUP9"/>
<name>A0A6G0YUP9_APHCR</name>
<evidence type="ECO:0000313" key="1">
    <source>
        <dbReference type="EMBL" id="KAF0761537.1"/>
    </source>
</evidence>